<dbReference type="AlphaFoldDB" id="A0A5B8RFY6"/>
<reference evidence="1" key="1">
    <citation type="submission" date="2019-06" db="EMBL/GenBank/DDBJ databases">
        <authorList>
            <person name="Murdoch R.W."/>
            <person name="Fathepure B."/>
        </authorList>
    </citation>
    <scope>NUCLEOTIDE SEQUENCE</scope>
</reference>
<evidence type="ECO:0000313" key="1">
    <source>
        <dbReference type="EMBL" id="QEA07541.1"/>
    </source>
</evidence>
<accession>A0A5B8RFY6</accession>
<organism evidence="1">
    <name type="scientific">uncultured organism</name>
    <dbReference type="NCBI Taxonomy" id="155900"/>
    <lineage>
        <taxon>unclassified sequences</taxon>
        <taxon>environmental samples</taxon>
    </lineage>
</organism>
<gene>
    <name evidence="1" type="ORF">KBTEX_03899</name>
</gene>
<sequence length="144" mass="17681">MTNLDRATNNKKEDDNFERAGIIARTVSAKAYDLLKDCKEPEPAFDGYDEYLKEHWEIGFNELHYEVVIELQNEWEFEEGDDLDQQILFHVEQFMDSDEYETLKERVWREYYQYEEDKRDWEQTKRAHQPTWRPKRYNCKAKLI</sequence>
<dbReference type="EMBL" id="MN079275">
    <property type="protein sequence ID" value="QEA07541.1"/>
    <property type="molecule type" value="Genomic_DNA"/>
</dbReference>
<protein>
    <submittedName>
        <fullName evidence="1">Uncharacterized protein</fullName>
    </submittedName>
</protein>
<proteinExistence type="predicted"/>
<name>A0A5B8RFY6_9ZZZZ</name>